<sequence>MSDKVNAVTLARDLLDVASDFSEELRNLLAILALRGGDVKIIKEVSQEAIFQMSKGLRDQTLATQMLGQADRFQGPDAFDDAIKVLRRMATLGSDTSLNHHYEEVVNTPYTESPMQYGPALREGDQRRPDRHVTRHCLAGDSTSI</sequence>
<protein>
    <submittedName>
        <fullName evidence="1">Uncharacterized protein</fullName>
    </submittedName>
</protein>
<reference evidence="1 2" key="1">
    <citation type="submission" date="2023-08" db="EMBL/GenBank/DDBJ databases">
        <title>Black Yeasts Isolated from many extreme environments.</title>
        <authorList>
            <person name="Coleine C."/>
            <person name="Stajich J.E."/>
            <person name="Selbmann L."/>
        </authorList>
    </citation>
    <scope>NUCLEOTIDE SEQUENCE [LARGE SCALE GENOMIC DNA]</scope>
    <source>
        <strain evidence="1 2">CCFEE 5885</strain>
    </source>
</reference>
<dbReference type="Proteomes" id="UP001345013">
    <property type="component" value="Unassembled WGS sequence"/>
</dbReference>
<accession>A0ABR0KNV7</accession>
<name>A0ABR0KNV7_9EURO</name>
<evidence type="ECO:0000313" key="2">
    <source>
        <dbReference type="Proteomes" id="UP001345013"/>
    </source>
</evidence>
<proteinExistence type="predicted"/>
<gene>
    <name evidence="1" type="ORF">LTR24_000462</name>
</gene>
<evidence type="ECO:0000313" key="1">
    <source>
        <dbReference type="EMBL" id="KAK5102229.1"/>
    </source>
</evidence>
<dbReference type="EMBL" id="JAVRRG010000003">
    <property type="protein sequence ID" value="KAK5102229.1"/>
    <property type="molecule type" value="Genomic_DNA"/>
</dbReference>
<keyword evidence="2" id="KW-1185">Reference proteome</keyword>
<comment type="caution">
    <text evidence="1">The sequence shown here is derived from an EMBL/GenBank/DDBJ whole genome shotgun (WGS) entry which is preliminary data.</text>
</comment>
<organism evidence="1 2">
    <name type="scientific">Lithohypha guttulata</name>
    <dbReference type="NCBI Taxonomy" id="1690604"/>
    <lineage>
        <taxon>Eukaryota</taxon>
        <taxon>Fungi</taxon>
        <taxon>Dikarya</taxon>
        <taxon>Ascomycota</taxon>
        <taxon>Pezizomycotina</taxon>
        <taxon>Eurotiomycetes</taxon>
        <taxon>Chaetothyriomycetidae</taxon>
        <taxon>Chaetothyriales</taxon>
        <taxon>Trichomeriaceae</taxon>
        <taxon>Lithohypha</taxon>
    </lineage>
</organism>